<gene>
    <name evidence="4" type="ORF">J2Z76_001227</name>
</gene>
<dbReference type="EC" id="2.3.1.183" evidence="4"/>
<proteinExistence type="predicted"/>
<protein>
    <submittedName>
        <fullName evidence="4">Phosphinothricin acetyltransferase</fullName>
        <ecNumber evidence="4">2.3.1.183</ecNumber>
    </submittedName>
</protein>
<dbReference type="PANTHER" id="PTHR43072:SF23">
    <property type="entry name" value="UPF0039 PROTEIN C11D3.02C"/>
    <property type="match status" value="1"/>
</dbReference>
<evidence type="ECO:0000256" key="2">
    <source>
        <dbReference type="ARBA" id="ARBA00023315"/>
    </source>
</evidence>
<dbReference type="PANTHER" id="PTHR43072">
    <property type="entry name" value="N-ACETYLTRANSFERASE"/>
    <property type="match status" value="1"/>
</dbReference>
<dbReference type="EMBL" id="JAGGKS010000003">
    <property type="protein sequence ID" value="MBP1925368.1"/>
    <property type="molecule type" value="Genomic_DNA"/>
</dbReference>
<keyword evidence="2 4" id="KW-0012">Acyltransferase</keyword>
<keyword evidence="1 4" id="KW-0808">Transferase</keyword>
<keyword evidence="5" id="KW-1185">Reference proteome</keyword>
<dbReference type="InterPro" id="IPR016181">
    <property type="entry name" value="Acyl_CoA_acyltransferase"/>
</dbReference>
<accession>A0ABS4GCF7</accession>
<dbReference type="GO" id="GO:0102971">
    <property type="term" value="F:phosphinothricin N-acetyltransferase activity"/>
    <property type="evidence" value="ECO:0007669"/>
    <property type="project" value="UniProtKB-EC"/>
</dbReference>
<dbReference type="Gene3D" id="3.40.630.30">
    <property type="match status" value="1"/>
</dbReference>
<feature type="domain" description="N-acetyltransferase" evidence="3">
    <location>
        <begin position="3"/>
        <end position="162"/>
    </location>
</feature>
<sequence>MEFKIREMKKEDWDSVADIYMQGIQTKNASFQTEVPEYEDWDKGHLKVGRYVAVNEQDRVIGWIALSPTSSRYVYRGVVEVSIYICESSRNNNIGCKLINKVIEEAEKNDIWTLQSGIFATNEASISLHKKCGFRVVGIREKIGRDSDGIWQDTVLMERRSKIVEM</sequence>
<dbReference type="Pfam" id="PF13420">
    <property type="entry name" value="Acetyltransf_4"/>
    <property type="match status" value="1"/>
</dbReference>
<organism evidence="4 5">
    <name type="scientific">Sedimentibacter acidaminivorans</name>
    <dbReference type="NCBI Taxonomy" id="913099"/>
    <lineage>
        <taxon>Bacteria</taxon>
        <taxon>Bacillati</taxon>
        <taxon>Bacillota</taxon>
        <taxon>Tissierellia</taxon>
        <taxon>Sedimentibacter</taxon>
    </lineage>
</organism>
<dbReference type="RefSeq" id="WP_209511116.1">
    <property type="nucleotide sequence ID" value="NZ_JAGGKS010000003.1"/>
</dbReference>
<reference evidence="4 5" key="1">
    <citation type="submission" date="2021-03" db="EMBL/GenBank/DDBJ databases">
        <title>Genomic Encyclopedia of Type Strains, Phase IV (KMG-IV): sequencing the most valuable type-strain genomes for metagenomic binning, comparative biology and taxonomic classification.</title>
        <authorList>
            <person name="Goeker M."/>
        </authorList>
    </citation>
    <scope>NUCLEOTIDE SEQUENCE [LARGE SCALE GENOMIC DNA]</scope>
    <source>
        <strain evidence="4 5">DSM 24004</strain>
    </source>
</reference>
<name>A0ABS4GCF7_9FIRM</name>
<dbReference type="PROSITE" id="PS51186">
    <property type="entry name" value="GNAT"/>
    <property type="match status" value="1"/>
</dbReference>
<evidence type="ECO:0000313" key="5">
    <source>
        <dbReference type="Proteomes" id="UP001519342"/>
    </source>
</evidence>
<evidence type="ECO:0000259" key="3">
    <source>
        <dbReference type="PROSITE" id="PS51186"/>
    </source>
</evidence>
<evidence type="ECO:0000313" key="4">
    <source>
        <dbReference type="EMBL" id="MBP1925368.1"/>
    </source>
</evidence>
<dbReference type="Proteomes" id="UP001519342">
    <property type="component" value="Unassembled WGS sequence"/>
</dbReference>
<dbReference type="SUPFAM" id="SSF55729">
    <property type="entry name" value="Acyl-CoA N-acyltransferases (Nat)"/>
    <property type="match status" value="1"/>
</dbReference>
<dbReference type="InterPro" id="IPR000182">
    <property type="entry name" value="GNAT_dom"/>
</dbReference>
<comment type="caution">
    <text evidence="4">The sequence shown here is derived from an EMBL/GenBank/DDBJ whole genome shotgun (WGS) entry which is preliminary data.</text>
</comment>
<evidence type="ECO:0000256" key="1">
    <source>
        <dbReference type="ARBA" id="ARBA00022679"/>
    </source>
</evidence>